<gene>
    <name evidence="1" type="ORF">TSACC_21387</name>
</gene>
<comment type="caution">
    <text evidence="1">The sequence shown here is derived from an EMBL/GenBank/DDBJ whole genome shotgun (WGS) entry which is preliminary data.</text>
</comment>
<keyword evidence="2" id="KW-1185">Reference proteome</keyword>
<evidence type="ECO:0000313" key="2">
    <source>
        <dbReference type="Proteomes" id="UP000076023"/>
    </source>
</evidence>
<dbReference type="InParanoid" id="A0A146G6I5"/>
<dbReference type="SUPFAM" id="SSF55961">
    <property type="entry name" value="Bet v1-like"/>
    <property type="match status" value="1"/>
</dbReference>
<sequence length="157" mass="18261">MATRTHILERTTHVPRPLAEVFPFFANARNLERITPPGMGFRIASAHPLDMKRNLMIDYQLRIAGIPLRWRSQIAEWDPPHSFTDVQVTGPYAEWVHRHEFHAEGEHTIMCDVVRYSLPFGVLGNLALPFVKRQLRDIFDYRELAIRCLFSQPTPSQ</sequence>
<evidence type="ECO:0008006" key="3">
    <source>
        <dbReference type="Google" id="ProtNLM"/>
    </source>
</evidence>
<protein>
    <recommendedName>
        <fullName evidence="3">Ligand-binding SRPBCC domain-containing protein</fullName>
    </recommendedName>
</protein>
<accession>A0A146G6I5</accession>
<organism evidence="1 2">
    <name type="scientific">Terrimicrobium sacchariphilum</name>
    <dbReference type="NCBI Taxonomy" id="690879"/>
    <lineage>
        <taxon>Bacteria</taxon>
        <taxon>Pseudomonadati</taxon>
        <taxon>Verrucomicrobiota</taxon>
        <taxon>Terrimicrobiia</taxon>
        <taxon>Terrimicrobiales</taxon>
        <taxon>Terrimicrobiaceae</taxon>
        <taxon>Terrimicrobium</taxon>
    </lineage>
</organism>
<dbReference type="Gene3D" id="3.30.530.20">
    <property type="match status" value="1"/>
</dbReference>
<dbReference type="RefSeq" id="WP_101927830.1">
    <property type="nucleotide sequence ID" value="NZ_BDCO01000002.1"/>
</dbReference>
<dbReference type="Proteomes" id="UP000076023">
    <property type="component" value="Unassembled WGS sequence"/>
</dbReference>
<dbReference type="InterPro" id="IPR023393">
    <property type="entry name" value="START-like_dom_sf"/>
</dbReference>
<evidence type="ECO:0000313" key="1">
    <source>
        <dbReference type="EMBL" id="GAT32983.1"/>
    </source>
</evidence>
<reference evidence="2" key="1">
    <citation type="journal article" date="2017" name="Genome Announc.">
        <title>Draft Genome Sequence of Terrimicrobium sacchariphilum NM-5T, a Facultative Anaerobic Soil Bacterium of the Class Spartobacteria.</title>
        <authorList>
            <person name="Qiu Y.L."/>
            <person name="Tourlousse D.M."/>
            <person name="Matsuura N."/>
            <person name="Ohashi A."/>
            <person name="Sekiguchi Y."/>
        </authorList>
    </citation>
    <scope>NUCLEOTIDE SEQUENCE [LARGE SCALE GENOMIC DNA]</scope>
    <source>
        <strain evidence="2">NM-5</strain>
    </source>
</reference>
<dbReference type="STRING" id="690879.TSACC_21387"/>
<dbReference type="AlphaFoldDB" id="A0A146G6I5"/>
<dbReference type="OrthoDB" id="9793552at2"/>
<proteinExistence type="predicted"/>
<dbReference type="CDD" id="cd07820">
    <property type="entry name" value="SRPBCC_3"/>
    <property type="match status" value="1"/>
</dbReference>
<dbReference type="EMBL" id="BDCO01000002">
    <property type="protein sequence ID" value="GAT32983.1"/>
    <property type="molecule type" value="Genomic_DNA"/>
</dbReference>
<name>A0A146G6I5_TERSA</name>